<dbReference type="EMBL" id="CAUJNA010003504">
    <property type="protein sequence ID" value="CAJ1403645.1"/>
    <property type="molecule type" value="Genomic_DNA"/>
</dbReference>
<organism evidence="2 3">
    <name type="scientific">Effrenium voratum</name>
    <dbReference type="NCBI Taxonomy" id="2562239"/>
    <lineage>
        <taxon>Eukaryota</taxon>
        <taxon>Sar</taxon>
        <taxon>Alveolata</taxon>
        <taxon>Dinophyceae</taxon>
        <taxon>Suessiales</taxon>
        <taxon>Symbiodiniaceae</taxon>
        <taxon>Effrenium</taxon>
    </lineage>
</organism>
<reference evidence="2" key="1">
    <citation type="submission" date="2023-08" db="EMBL/GenBank/DDBJ databases">
        <authorList>
            <person name="Chen Y."/>
            <person name="Shah S."/>
            <person name="Dougan E. K."/>
            <person name="Thang M."/>
            <person name="Chan C."/>
        </authorList>
    </citation>
    <scope>NUCLEOTIDE SEQUENCE</scope>
</reference>
<keyword evidence="3" id="KW-1185">Reference proteome</keyword>
<evidence type="ECO:0000313" key="2">
    <source>
        <dbReference type="EMBL" id="CAJ1403645.1"/>
    </source>
</evidence>
<protein>
    <submittedName>
        <fullName evidence="2">Uncharacterized protein</fullName>
    </submittedName>
</protein>
<sequence length="138" mass="16544">MERPRTSTSRWRAPFPPPEPPLGLGCGTSSADALRSLERMWRWQELQLNEELQRMHRRHYQEISAAYGRLMQRCEHQQHLSSLATRHLEALQQFQQQQLQQQQLLWLRHSEAREFLLRCLYPQEVEMLEPGSYEDFEG</sequence>
<feature type="compositionally biased region" description="Polar residues" evidence="1">
    <location>
        <begin position="1"/>
        <end position="10"/>
    </location>
</feature>
<proteinExistence type="predicted"/>
<evidence type="ECO:0000256" key="1">
    <source>
        <dbReference type="SAM" id="MobiDB-lite"/>
    </source>
</evidence>
<evidence type="ECO:0000313" key="3">
    <source>
        <dbReference type="Proteomes" id="UP001178507"/>
    </source>
</evidence>
<accession>A0AA36JCF5</accession>
<feature type="region of interest" description="Disordered" evidence="1">
    <location>
        <begin position="1"/>
        <end position="21"/>
    </location>
</feature>
<gene>
    <name evidence="2" type="ORF">EVOR1521_LOCUS26270</name>
</gene>
<dbReference type="Proteomes" id="UP001178507">
    <property type="component" value="Unassembled WGS sequence"/>
</dbReference>
<comment type="caution">
    <text evidence="2">The sequence shown here is derived from an EMBL/GenBank/DDBJ whole genome shotgun (WGS) entry which is preliminary data.</text>
</comment>
<dbReference type="AlphaFoldDB" id="A0AA36JCF5"/>
<name>A0AA36JCF5_9DINO</name>